<dbReference type="EMBL" id="CABIJS010000555">
    <property type="protein sequence ID" value="VUZ53600.1"/>
    <property type="molecule type" value="Genomic_DNA"/>
</dbReference>
<name>A0A564Z2F0_HYMDI</name>
<evidence type="ECO:0000313" key="2">
    <source>
        <dbReference type="Proteomes" id="UP000321570"/>
    </source>
</evidence>
<reference evidence="1 2" key="1">
    <citation type="submission" date="2019-07" db="EMBL/GenBank/DDBJ databases">
        <authorList>
            <person name="Jastrzebski P J."/>
            <person name="Paukszto L."/>
            <person name="Jastrzebski P J."/>
        </authorList>
    </citation>
    <scope>NUCLEOTIDE SEQUENCE [LARGE SCALE GENOMIC DNA]</scope>
    <source>
        <strain evidence="1 2">WMS-il1</strain>
    </source>
</reference>
<protein>
    <submittedName>
        <fullName evidence="1">Uncharacterized protein</fullName>
    </submittedName>
</protein>
<gene>
    <name evidence="1" type="ORF">WMSIL1_LOCUS11546</name>
</gene>
<organism evidence="1 2">
    <name type="scientific">Hymenolepis diminuta</name>
    <name type="common">Rat tapeworm</name>
    <dbReference type="NCBI Taxonomy" id="6216"/>
    <lineage>
        <taxon>Eukaryota</taxon>
        <taxon>Metazoa</taxon>
        <taxon>Spiralia</taxon>
        <taxon>Lophotrochozoa</taxon>
        <taxon>Platyhelminthes</taxon>
        <taxon>Cestoda</taxon>
        <taxon>Eucestoda</taxon>
        <taxon>Cyclophyllidea</taxon>
        <taxon>Hymenolepididae</taxon>
        <taxon>Hymenolepis</taxon>
    </lineage>
</organism>
<sequence length="80" mass="9453">MEVRISSIVRNIFTQRNFSTVTKDPNDYVKNRGIFNTVIFIRTSWQIFPTPLQLPCRFVNLTEVTTSCVRSTFKRWILPI</sequence>
<dbReference type="AlphaFoldDB" id="A0A564Z2F0"/>
<proteinExistence type="predicted"/>
<dbReference type="Proteomes" id="UP000321570">
    <property type="component" value="Unassembled WGS sequence"/>
</dbReference>
<evidence type="ECO:0000313" key="1">
    <source>
        <dbReference type="EMBL" id="VUZ53600.1"/>
    </source>
</evidence>
<keyword evidence="2" id="KW-1185">Reference proteome</keyword>
<accession>A0A564Z2F0</accession>